<feature type="compositionally biased region" description="Pro residues" evidence="2">
    <location>
        <begin position="89"/>
        <end position="111"/>
    </location>
</feature>
<feature type="compositionally biased region" description="Polar residues" evidence="2">
    <location>
        <begin position="76"/>
        <end position="86"/>
    </location>
</feature>
<accession>A0ABU6UHF3</accession>
<organism evidence="3 4">
    <name type="scientific">Stylosanthes scabra</name>
    <dbReference type="NCBI Taxonomy" id="79078"/>
    <lineage>
        <taxon>Eukaryota</taxon>
        <taxon>Viridiplantae</taxon>
        <taxon>Streptophyta</taxon>
        <taxon>Embryophyta</taxon>
        <taxon>Tracheophyta</taxon>
        <taxon>Spermatophyta</taxon>
        <taxon>Magnoliopsida</taxon>
        <taxon>eudicotyledons</taxon>
        <taxon>Gunneridae</taxon>
        <taxon>Pentapetalae</taxon>
        <taxon>rosids</taxon>
        <taxon>fabids</taxon>
        <taxon>Fabales</taxon>
        <taxon>Fabaceae</taxon>
        <taxon>Papilionoideae</taxon>
        <taxon>50 kb inversion clade</taxon>
        <taxon>dalbergioids sensu lato</taxon>
        <taxon>Dalbergieae</taxon>
        <taxon>Pterocarpus clade</taxon>
        <taxon>Stylosanthes</taxon>
    </lineage>
</organism>
<keyword evidence="4" id="KW-1185">Reference proteome</keyword>
<protein>
    <submittedName>
        <fullName evidence="3">Uncharacterized protein</fullName>
    </submittedName>
</protein>
<feature type="region of interest" description="Disordered" evidence="2">
    <location>
        <begin position="69"/>
        <end position="115"/>
    </location>
</feature>
<dbReference type="EMBL" id="JASCZI010121052">
    <property type="protein sequence ID" value="MED6159283.1"/>
    <property type="molecule type" value="Genomic_DNA"/>
</dbReference>
<dbReference type="Proteomes" id="UP001341840">
    <property type="component" value="Unassembled WGS sequence"/>
</dbReference>
<comment type="caution">
    <text evidence="3">The sequence shown here is derived from an EMBL/GenBank/DDBJ whole genome shotgun (WGS) entry which is preliminary data.</text>
</comment>
<evidence type="ECO:0000256" key="2">
    <source>
        <dbReference type="SAM" id="MobiDB-lite"/>
    </source>
</evidence>
<keyword evidence="1" id="KW-0175">Coiled coil</keyword>
<reference evidence="3 4" key="1">
    <citation type="journal article" date="2023" name="Plants (Basel)">
        <title>Bridging the Gap: Combining Genomics and Transcriptomics Approaches to Understand Stylosanthes scabra, an Orphan Legume from the Brazilian Caatinga.</title>
        <authorList>
            <person name="Ferreira-Neto J.R.C."/>
            <person name="da Silva M.D."/>
            <person name="Binneck E."/>
            <person name="de Melo N.F."/>
            <person name="da Silva R.H."/>
            <person name="de Melo A.L.T.M."/>
            <person name="Pandolfi V."/>
            <person name="Bustamante F.O."/>
            <person name="Brasileiro-Vidal A.C."/>
            <person name="Benko-Iseppon A.M."/>
        </authorList>
    </citation>
    <scope>NUCLEOTIDE SEQUENCE [LARGE SCALE GENOMIC DNA]</scope>
    <source>
        <tissue evidence="3">Leaves</tissue>
    </source>
</reference>
<sequence>MEVDTMDAILAQNKAIAQQLTNLNKKTEKLEVASMGTQGETSTACGLCGGSPIKIPNANTYNPGWRNHPNLGWGGNQNQRGSNFQNRPHYPPFQRPPFPQPTTIPPPPQPKLPQDNSFEAALEKFSLTTAVNPKGECKAIILRSGKIVQGSNHGDLDKQFDQSSQPEYSMKLMNQQGSNLHW</sequence>
<proteinExistence type="predicted"/>
<feature type="coiled-coil region" evidence="1">
    <location>
        <begin position="6"/>
        <end position="33"/>
    </location>
</feature>
<evidence type="ECO:0000313" key="3">
    <source>
        <dbReference type="EMBL" id="MED6159283.1"/>
    </source>
</evidence>
<gene>
    <name evidence="3" type="ORF">PIB30_040888</name>
</gene>
<evidence type="ECO:0000313" key="4">
    <source>
        <dbReference type="Proteomes" id="UP001341840"/>
    </source>
</evidence>
<name>A0ABU6UHF3_9FABA</name>
<evidence type="ECO:0000256" key="1">
    <source>
        <dbReference type="SAM" id="Coils"/>
    </source>
</evidence>